<sequence>MKIFRYIEKTVIINEDVLNMNKKNIAKKAAGKKDKRNFKSFISGIAAVVFFLMFLLTGSIVAFTSLASTYLPEVPVVKQLKDVQNEYNAIKRQNEEMAKLNEILKKENEEIKKENEELKIRIKEIGGVSIPEYRTSEGINDEYNQKIQEIVIKFIRAMYRGDIETARKISTEEFKQELAQNAKHYLMINKGDILFTCITNVAKNGNLYGVFVRLNDTVDRELGDYRWSFELVKHGDEFLISFAGKDA</sequence>
<evidence type="ECO:0000313" key="3">
    <source>
        <dbReference type="EMBL" id="ABN51316.1"/>
    </source>
</evidence>
<organism evidence="3 4">
    <name type="scientific">Acetivibrio thermocellus (strain ATCC 27405 / DSM 1237 / JCM 9322 / NBRC 103400 / NCIMB 10682 / NRRL B-4536 / VPI 7372)</name>
    <name type="common">Clostridium thermocellum</name>
    <dbReference type="NCBI Taxonomy" id="203119"/>
    <lineage>
        <taxon>Bacteria</taxon>
        <taxon>Bacillati</taxon>
        <taxon>Bacillota</taxon>
        <taxon>Clostridia</taxon>
        <taxon>Eubacteriales</taxon>
        <taxon>Oscillospiraceae</taxon>
        <taxon>Acetivibrio</taxon>
    </lineage>
</organism>
<dbReference type="AlphaFoldDB" id="A3DBI7"/>
<evidence type="ECO:0000256" key="1">
    <source>
        <dbReference type="SAM" id="Coils"/>
    </source>
</evidence>
<reference evidence="4" key="1">
    <citation type="submission" date="2007-02" db="EMBL/GenBank/DDBJ databases">
        <title>Complete sequence of Clostridium thermocellum ATCC 27405.</title>
        <authorList>
            <consortium name="US DOE Joint Genome Institute"/>
            <person name="Copeland A."/>
            <person name="Lucas S."/>
            <person name="Lapidus A."/>
            <person name="Barry K."/>
            <person name="Detter J.C."/>
            <person name="Glavina del Rio T."/>
            <person name="Hammon N."/>
            <person name="Israni S."/>
            <person name="Dalin E."/>
            <person name="Tice H."/>
            <person name="Pitluck S."/>
            <person name="Chertkov O."/>
            <person name="Brettin T."/>
            <person name="Bruce D."/>
            <person name="Han C."/>
            <person name="Tapia R."/>
            <person name="Gilna P."/>
            <person name="Schmutz J."/>
            <person name="Larimer F."/>
            <person name="Land M."/>
            <person name="Hauser L."/>
            <person name="Kyrpides N."/>
            <person name="Mikhailova N."/>
            <person name="Wu J.H.D."/>
            <person name="Newcomb M."/>
            <person name="Richardson P."/>
        </authorList>
    </citation>
    <scope>NUCLEOTIDE SEQUENCE [LARGE SCALE GENOMIC DNA]</scope>
    <source>
        <strain evidence="4">ATCC 27405 / DSM 1237 / JCM 9322 / NBRC 103400 / NCIMB 10682 / NRRL B-4536 / VPI 7372</strain>
    </source>
</reference>
<keyword evidence="2" id="KW-1133">Transmembrane helix</keyword>
<feature type="coiled-coil region" evidence="1">
    <location>
        <begin position="80"/>
        <end position="128"/>
    </location>
</feature>
<name>A3DBI7_ACET2</name>
<feature type="transmembrane region" description="Helical" evidence="2">
    <location>
        <begin position="41"/>
        <end position="63"/>
    </location>
</feature>
<accession>A3DBI7</accession>
<dbReference type="HOGENOM" id="CLU_098217_0_0_9"/>
<dbReference type="Proteomes" id="UP000002145">
    <property type="component" value="Chromosome"/>
</dbReference>
<gene>
    <name evidence="3" type="ordered locus">Cthe_0075</name>
</gene>
<keyword evidence="4" id="KW-1185">Reference proteome</keyword>
<protein>
    <submittedName>
        <fullName evidence="3">Uncharacterized protein</fullName>
    </submittedName>
</protein>
<evidence type="ECO:0000313" key="4">
    <source>
        <dbReference type="Proteomes" id="UP000002145"/>
    </source>
</evidence>
<evidence type="ECO:0000256" key="2">
    <source>
        <dbReference type="SAM" id="Phobius"/>
    </source>
</evidence>
<proteinExistence type="predicted"/>
<dbReference type="STRING" id="203119.Cthe_0075"/>
<dbReference type="KEGG" id="cth:Cthe_0075"/>
<keyword evidence="1" id="KW-0175">Coiled coil</keyword>
<keyword evidence="2" id="KW-0472">Membrane</keyword>
<keyword evidence="2" id="KW-0812">Transmembrane</keyword>
<dbReference type="eggNOG" id="ENOG5033WHN">
    <property type="taxonomic scope" value="Bacteria"/>
</dbReference>
<reference evidence="3 4" key="2">
    <citation type="journal article" date="2013" name="Biotechnol. Biofuels">
        <title>Global transcriptome analysis of Clostridium thermocellum ATCC 27405 during growth on dilute acid pretreated Populus and switchgrass.</title>
        <authorList>
            <person name="Wilson C.M."/>
            <person name="Rodriguez M.Jr."/>
            <person name="Johnson C.M."/>
            <person name="Martin S.L."/>
            <person name="Chu T.M."/>
            <person name="Wolfinger R.D."/>
            <person name="Hauser L.J."/>
            <person name="Land M.L."/>
            <person name="Klingeman D.M."/>
            <person name="Syed M.H."/>
            <person name="Ragauskas A.J."/>
            <person name="Tschaplinski T.J."/>
            <person name="Mielenz J.R."/>
            <person name="Brown S.D."/>
        </authorList>
    </citation>
    <scope>NUCLEOTIDE SEQUENCE [LARGE SCALE GENOMIC DNA]</scope>
    <source>
        <strain evidence="4">ATCC 27405 / DSM 1237 / JCM 9322 / NBRC 103400 / NCIMB 10682 / NRRL B-4536 / VPI 7372</strain>
    </source>
</reference>
<dbReference type="EMBL" id="CP000568">
    <property type="protein sequence ID" value="ABN51316.1"/>
    <property type="molecule type" value="Genomic_DNA"/>
</dbReference>